<feature type="region of interest" description="Disordered" evidence="9">
    <location>
        <begin position="1"/>
        <end position="94"/>
    </location>
</feature>
<protein>
    <submittedName>
        <fullName evidence="12">Cyclic nucleotide-binding-like protein</fullName>
    </submittedName>
</protein>
<dbReference type="Gene3D" id="1.10.287.630">
    <property type="entry name" value="Helix hairpin bin"/>
    <property type="match status" value="1"/>
</dbReference>
<gene>
    <name evidence="12" type="ORF">BDK51DRAFT_27125</name>
</gene>
<feature type="compositionally biased region" description="Low complexity" evidence="9">
    <location>
        <begin position="44"/>
        <end position="58"/>
    </location>
</feature>
<dbReference type="GO" id="GO:0016020">
    <property type="term" value="C:membrane"/>
    <property type="evidence" value="ECO:0007669"/>
    <property type="project" value="UniProtKB-SubCell"/>
</dbReference>
<evidence type="ECO:0000256" key="1">
    <source>
        <dbReference type="ARBA" id="ARBA00004141"/>
    </source>
</evidence>
<dbReference type="InterPro" id="IPR018490">
    <property type="entry name" value="cNMP-bd_dom_sf"/>
</dbReference>
<evidence type="ECO:0000256" key="3">
    <source>
        <dbReference type="ARBA" id="ARBA00022692"/>
    </source>
</evidence>
<dbReference type="GO" id="GO:0005221">
    <property type="term" value="F:intracellularly cyclic nucleotide-activated monoatomic cation channel activity"/>
    <property type="evidence" value="ECO:0007669"/>
    <property type="project" value="InterPro"/>
</dbReference>
<keyword evidence="5" id="KW-0406">Ion transport</keyword>
<dbReference type="InterPro" id="IPR014710">
    <property type="entry name" value="RmlC-like_jellyroll"/>
</dbReference>
<keyword evidence="2" id="KW-0813">Transport</keyword>
<evidence type="ECO:0000256" key="10">
    <source>
        <dbReference type="SAM" id="Phobius"/>
    </source>
</evidence>
<evidence type="ECO:0000256" key="6">
    <source>
        <dbReference type="ARBA" id="ARBA00023136"/>
    </source>
</evidence>
<feature type="compositionally biased region" description="Polar residues" evidence="9">
    <location>
        <begin position="12"/>
        <end position="23"/>
    </location>
</feature>
<evidence type="ECO:0000256" key="9">
    <source>
        <dbReference type="SAM" id="MobiDB-lite"/>
    </source>
</evidence>
<dbReference type="Gene3D" id="2.60.120.10">
    <property type="entry name" value="Jelly Rolls"/>
    <property type="match status" value="1"/>
</dbReference>
<dbReference type="PROSITE" id="PS00889">
    <property type="entry name" value="CNMP_BINDING_2"/>
    <property type="match status" value="1"/>
</dbReference>
<dbReference type="InterPro" id="IPR050866">
    <property type="entry name" value="CNG_cation_channel"/>
</dbReference>
<keyword evidence="7" id="KW-1071">Ligand-gated ion channel</keyword>
<reference evidence="13" key="1">
    <citation type="journal article" date="2018" name="Nat. Microbiol.">
        <title>Leveraging single-cell genomics to expand the fungal tree of life.</title>
        <authorList>
            <person name="Ahrendt S.R."/>
            <person name="Quandt C.A."/>
            <person name="Ciobanu D."/>
            <person name="Clum A."/>
            <person name="Salamov A."/>
            <person name="Andreopoulos B."/>
            <person name="Cheng J.F."/>
            <person name="Woyke T."/>
            <person name="Pelin A."/>
            <person name="Henrissat B."/>
            <person name="Reynolds N.K."/>
            <person name="Benny G.L."/>
            <person name="Smith M.E."/>
            <person name="James T.Y."/>
            <person name="Grigoriev I.V."/>
        </authorList>
    </citation>
    <scope>NUCLEOTIDE SEQUENCE [LARGE SCALE GENOMIC DNA]</scope>
</reference>
<evidence type="ECO:0000256" key="7">
    <source>
        <dbReference type="ARBA" id="ARBA00023286"/>
    </source>
</evidence>
<evidence type="ECO:0000313" key="13">
    <source>
        <dbReference type="Proteomes" id="UP000269721"/>
    </source>
</evidence>
<dbReference type="InterPro" id="IPR000595">
    <property type="entry name" value="cNMP-bd_dom"/>
</dbReference>
<evidence type="ECO:0000256" key="5">
    <source>
        <dbReference type="ARBA" id="ARBA00023065"/>
    </source>
</evidence>
<feature type="non-terminal residue" evidence="12">
    <location>
        <position position="1"/>
    </location>
</feature>
<sequence>IRENPITEEHGTSQIVPTLSATDSFEDLEAGRPAVPPPNPEAEPTPADESSCTPLPSTSAPPPPPPISAPPPTPPPPSPAAPPPTLPLVKGETDTSETPKWMKFSSWAWHIKPESRLLFWWDVFINLLHAYLVICVPLTLGWTENFAYTGYVTLFLVIDIAMLIDCWFQSMVAFKDEYGLVITNPQALRRNYIMRRAGWLEIASSLPFDLLAFTVQKRTLEFNSQKFINNLSFFRYKTWSVMRFVKMLCRLPYSRIYNASISGIQVILQPPRWMDVSIIPPTNGTTTFAQEYLVGYLAALRSLVLKLRDAENNTENIYVIFEFVAGILAYGTVFGNIHGIVEMLDHTSASTEAAEHHEFEMECLKKYMREKGFDPELQKTVNSHKELQWQRSQGIDESGLFNDIPKSVQQEIKNFLYMDLVRKVPIFQDTDASFCNSITFKIRTLIVSDGLFIFRGGDDGEEMYFVKSGKASTVAICGKEGQVFVTLSQGSFFGEIALLEDCKRTASAKALGDAELCMLTKKDFNDILNQYPVFAARLRETVMQRKENERRVNADNAIKKAKEAKMATEAEK</sequence>
<keyword evidence="8" id="KW-0407">Ion channel</keyword>
<evidence type="ECO:0000256" key="4">
    <source>
        <dbReference type="ARBA" id="ARBA00022989"/>
    </source>
</evidence>
<proteinExistence type="predicted"/>
<feature type="compositionally biased region" description="Pro residues" evidence="9">
    <location>
        <begin position="59"/>
        <end position="86"/>
    </location>
</feature>
<dbReference type="EMBL" id="KZ995143">
    <property type="protein sequence ID" value="RKO91276.1"/>
    <property type="molecule type" value="Genomic_DNA"/>
</dbReference>
<dbReference type="CDD" id="cd00038">
    <property type="entry name" value="CAP_ED"/>
    <property type="match status" value="1"/>
</dbReference>
<feature type="domain" description="Cyclic nucleotide-binding" evidence="11">
    <location>
        <begin position="426"/>
        <end position="545"/>
    </location>
</feature>
<dbReference type="PROSITE" id="PS50042">
    <property type="entry name" value="CNMP_BINDING_3"/>
    <property type="match status" value="1"/>
</dbReference>
<evidence type="ECO:0000256" key="8">
    <source>
        <dbReference type="ARBA" id="ARBA00023303"/>
    </source>
</evidence>
<feature type="transmembrane region" description="Helical" evidence="10">
    <location>
        <begin position="117"/>
        <end position="140"/>
    </location>
</feature>
<organism evidence="12 13">
    <name type="scientific">Blyttiomyces helicus</name>
    <dbReference type="NCBI Taxonomy" id="388810"/>
    <lineage>
        <taxon>Eukaryota</taxon>
        <taxon>Fungi</taxon>
        <taxon>Fungi incertae sedis</taxon>
        <taxon>Chytridiomycota</taxon>
        <taxon>Chytridiomycota incertae sedis</taxon>
        <taxon>Chytridiomycetes</taxon>
        <taxon>Chytridiomycetes incertae sedis</taxon>
        <taxon>Blyttiomyces</taxon>
    </lineage>
</organism>
<feature type="compositionally biased region" description="Basic and acidic residues" evidence="9">
    <location>
        <begin position="1"/>
        <end position="11"/>
    </location>
</feature>
<name>A0A4P9WKY0_9FUNG</name>
<dbReference type="GO" id="GO:0044877">
    <property type="term" value="F:protein-containing complex binding"/>
    <property type="evidence" value="ECO:0007669"/>
    <property type="project" value="TreeGrafter"/>
</dbReference>
<keyword evidence="4 10" id="KW-1133">Transmembrane helix</keyword>
<dbReference type="OrthoDB" id="421226at2759"/>
<keyword evidence="13" id="KW-1185">Reference proteome</keyword>
<comment type="subcellular location">
    <subcellularLocation>
        <location evidence="1">Membrane</location>
        <topology evidence="1">Multi-pass membrane protein</topology>
    </subcellularLocation>
</comment>
<dbReference type="Pfam" id="PF00027">
    <property type="entry name" value="cNMP_binding"/>
    <property type="match status" value="1"/>
</dbReference>
<feature type="transmembrane region" description="Helical" evidence="10">
    <location>
        <begin position="146"/>
        <end position="168"/>
    </location>
</feature>
<evidence type="ECO:0000313" key="12">
    <source>
        <dbReference type="EMBL" id="RKO91276.1"/>
    </source>
</evidence>
<evidence type="ECO:0000259" key="11">
    <source>
        <dbReference type="PROSITE" id="PS50042"/>
    </source>
</evidence>
<keyword evidence="3 10" id="KW-0812">Transmembrane</keyword>
<accession>A0A4P9WKY0</accession>
<dbReference type="AlphaFoldDB" id="A0A4P9WKY0"/>
<dbReference type="Proteomes" id="UP000269721">
    <property type="component" value="Unassembled WGS sequence"/>
</dbReference>
<keyword evidence="6 10" id="KW-0472">Membrane</keyword>
<dbReference type="SUPFAM" id="SSF51206">
    <property type="entry name" value="cAMP-binding domain-like"/>
    <property type="match status" value="1"/>
</dbReference>
<evidence type="ECO:0000256" key="2">
    <source>
        <dbReference type="ARBA" id="ARBA00022448"/>
    </source>
</evidence>
<dbReference type="PANTHER" id="PTHR45638:SF11">
    <property type="entry name" value="CYCLIC NUCLEOTIDE-GATED CATION CHANNEL SUBUNIT A"/>
    <property type="match status" value="1"/>
</dbReference>
<dbReference type="InterPro" id="IPR018488">
    <property type="entry name" value="cNMP-bd_CS"/>
</dbReference>
<feature type="compositionally biased region" description="Pro residues" evidence="9">
    <location>
        <begin position="34"/>
        <end position="43"/>
    </location>
</feature>
<dbReference type="PANTHER" id="PTHR45638">
    <property type="entry name" value="CYCLIC NUCLEOTIDE-GATED CATION CHANNEL SUBUNIT A"/>
    <property type="match status" value="1"/>
</dbReference>
<dbReference type="SMART" id="SM00100">
    <property type="entry name" value="cNMP"/>
    <property type="match status" value="1"/>
</dbReference>